<sequence>MRKATAAVVERTDGPFTLTDIVLDEPRTTELLVRITAVGMCHTDLSVRAGATPFPLPGVLGHEGAGVVEAVGDGVTKVAPGDQVLISFTSCGKCVRCLTGRPSTCVLWPSLNLLGGMRPDGSAPLHRCRGGAPLHGHFFGQSSFASHALTNERNVVKVAAAAPLELLAPLGCGVQTGAGSVFNVLRPQAGGSLAVFGAGAVGLSAVLAAANTPVTRIIVVDLNDSRLALARRLGATELVNGRDVDVVQAIRDITGDGVHYALETTGSTQVLRQAVDALSVGGTCGVVGAPPFGSEVRLDVPQMLVRNPKIVGINQGNAVPDEFLPTLMTLHALGKLPVDELISPFPFHDIETAAEAMRHGDVIKPVLRLA</sequence>
<keyword evidence="2 6" id="KW-0479">Metal-binding</keyword>
<dbReference type="EMBL" id="JAJVCN010000001">
    <property type="protein sequence ID" value="MCE7002040.1"/>
    <property type="molecule type" value="Genomic_DNA"/>
</dbReference>
<dbReference type="PROSITE" id="PS00059">
    <property type="entry name" value="ADH_ZINC"/>
    <property type="match status" value="1"/>
</dbReference>
<evidence type="ECO:0000256" key="5">
    <source>
        <dbReference type="ARBA" id="ARBA00023027"/>
    </source>
</evidence>
<keyword evidence="3 6" id="KW-0862">Zinc</keyword>
<dbReference type="CDD" id="cd08278">
    <property type="entry name" value="benzyl_alcohol_DH"/>
    <property type="match status" value="1"/>
</dbReference>
<proteinExistence type="inferred from homology"/>
<dbReference type="InterPro" id="IPR002328">
    <property type="entry name" value="ADH_Zn_CS"/>
</dbReference>
<dbReference type="Proteomes" id="UP001521150">
    <property type="component" value="Unassembled WGS sequence"/>
</dbReference>
<comment type="cofactor">
    <cofactor evidence="6">
        <name>Zn(2+)</name>
        <dbReference type="ChEBI" id="CHEBI:29105"/>
    </cofactor>
</comment>
<dbReference type="SMART" id="SM00829">
    <property type="entry name" value="PKS_ER"/>
    <property type="match status" value="1"/>
</dbReference>
<feature type="domain" description="Enoyl reductase (ER)" evidence="7">
    <location>
        <begin position="11"/>
        <end position="367"/>
    </location>
</feature>
<dbReference type="Gene3D" id="3.90.180.10">
    <property type="entry name" value="Medium-chain alcohol dehydrogenases, catalytic domain"/>
    <property type="match status" value="1"/>
</dbReference>
<evidence type="ECO:0000256" key="1">
    <source>
        <dbReference type="ARBA" id="ARBA00008072"/>
    </source>
</evidence>
<evidence type="ECO:0000256" key="2">
    <source>
        <dbReference type="ARBA" id="ARBA00022723"/>
    </source>
</evidence>
<reference evidence="8 9" key="1">
    <citation type="submission" date="2021-12" db="EMBL/GenBank/DDBJ databases">
        <title>Genome sequence of Kibdelosporangium philippinense ATCC 49844.</title>
        <authorList>
            <person name="Fedorov E.A."/>
            <person name="Omeragic M."/>
            <person name="Shalygina K.F."/>
            <person name="Maclea K.S."/>
        </authorList>
    </citation>
    <scope>NUCLEOTIDE SEQUENCE [LARGE SCALE GENOMIC DNA]</scope>
    <source>
        <strain evidence="8 9">ATCC 49844</strain>
    </source>
</reference>
<keyword evidence="5" id="KW-0520">NAD</keyword>
<evidence type="ECO:0000256" key="4">
    <source>
        <dbReference type="ARBA" id="ARBA00023002"/>
    </source>
</evidence>
<keyword evidence="4" id="KW-0560">Oxidoreductase</keyword>
<dbReference type="InterPro" id="IPR013154">
    <property type="entry name" value="ADH-like_N"/>
</dbReference>
<evidence type="ECO:0000259" key="7">
    <source>
        <dbReference type="SMART" id="SM00829"/>
    </source>
</evidence>
<accession>A0ABS8Z2L7</accession>
<evidence type="ECO:0000256" key="6">
    <source>
        <dbReference type="RuleBase" id="RU361277"/>
    </source>
</evidence>
<comment type="similarity">
    <text evidence="1 6">Belongs to the zinc-containing alcohol dehydrogenase family.</text>
</comment>
<dbReference type="Pfam" id="PF00107">
    <property type="entry name" value="ADH_zinc_N"/>
    <property type="match status" value="1"/>
</dbReference>
<evidence type="ECO:0000256" key="3">
    <source>
        <dbReference type="ARBA" id="ARBA00022833"/>
    </source>
</evidence>
<gene>
    <name evidence="8" type="ORF">LWC34_04245</name>
</gene>
<dbReference type="PANTHER" id="PTHR43880:SF12">
    <property type="entry name" value="ALCOHOL DEHYDROGENASE CLASS-3"/>
    <property type="match status" value="1"/>
</dbReference>
<dbReference type="RefSeq" id="WP_233723078.1">
    <property type="nucleotide sequence ID" value="NZ_JAJVCN010000001.1"/>
</dbReference>
<dbReference type="InterPro" id="IPR011032">
    <property type="entry name" value="GroES-like_sf"/>
</dbReference>
<evidence type="ECO:0000313" key="8">
    <source>
        <dbReference type="EMBL" id="MCE7002040.1"/>
    </source>
</evidence>
<name>A0ABS8Z2L7_9PSEU</name>
<dbReference type="Pfam" id="PF08240">
    <property type="entry name" value="ADH_N"/>
    <property type="match status" value="1"/>
</dbReference>
<dbReference type="InterPro" id="IPR013149">
    <property type="entry name" value="ADH-like_C"/>
</dbReference>
<dbReference type="SUPFAM" id="SSF50129">
    <property type="entry name" value="GroES-like"/>
    <property type="match status" value="1"/>
</dbReference>
<keyword evidence="9" id="KW-1185">Reference proteome</keyword>
<dbReference type="PANTHER" id="PTHR43880">
    <property type="entry name" value="ALCOHOL DEHYDROGENASE"/>
    <property type="match status" value="1"/>
</dbReference>
<evidence type="ECO:0000313" key="9">
    <source>
        <dbReference type="Proteomes" id="UP001521150"/>
    </source>
</evidence>
<dbReference type="InterPro" id="IPR020843">
    <property type="entry name" value="ER"/>
</dbReference>
<protein>
    <submittedName>
        <fullName evidence="8">NAD(P)-dependent alcohol dehydrogenase</fullName>
    </submittedName>
</protein>
<dbReference type="SUPFAM" id="SSF51735">
    <property type="entry name" value="NAD(P)-binding Rossmann-fold domains"/>
    <property type="match status" value="1"/>
</dbReference>
<comment type="caution">
    <text evidence="8">The sequence shown here is derived from an EMBL/GenBank/DDBJ whole genome shotgun (WGS) entry which is preliminary data.</text>
</comment>
<dbReference type="InterPro" id="IPR036291">
    <property type="entry name" value="NAD(P)-bd_dom_sf"/>
</dbReference>
<dbReference type="Gene3D" id="3.40.50.720">
    <property type="entry name" value="NAD(P)-binding Rossmann-like Domain"/>
    <property type="match status" value="1"/>
</dbReference>
<organism evidence="8 9">
    <name type="scientific">Kibdelosporangium philippinense</name>
    <dbReference type="NCBI Taxonomy" id="211113"/>
    <lineage>
        <taxon>Bacteria</taxon>
        <taxon>Bacillati</taxon>
        <taxon>Actinomycetota</taxon>
        <taxon>Actinomycetes</taxon>
        <taxon>Pseudonocardiales</taxon>
        <taxon>Pseudonocardiaceae</taxon>
        <taxon>Kibdelosporangium</taxon>
    </lineage>
</organism>